<feature type="domain" description="J" evidence="2">
    <location>
        <begin position="4"/>
        <end position="73"/>
    </location>
</feature>
<evidence type="ECO:0000313" key="3">
    <source>
        <dbReference type="EMBL" id="CDM68110.1"/>
    </source>
</evidence>
<dbReference type="PROSITE" id="PS50076">
    <property type="entry name" value="DNAJ_2"/>
    <property type="match status" value="1"/>
</dbReference>
<organism evidence="3 4">
    <name type="scientific">Clostridium bornimense</name>
    <dbReference type="NCBI Taxonomy" id="1216932"/>
    <lineage>
        <taxon>Bacteria</taxon>
        <taxon>Bacillati</taxon>
        <taxon>Bacillota</taxon>
        <taxon>Clostridia</taxon>
        <taxon>Eubacteriales</taxon>
        <taxon>Clostridiaceae</taxon>
        <taxon>Clostridium</taxon>
    </lineage>
</organism>
<dbReference type="InterPro" id="IPR050817">
    <property type="entry name" value="DjlA_DnaK_co-chaperone"/>
</dbReference>
<dbReference type="STRING" id="1216932.CM240_0946"/>
<dbReference type="Gene3D" id="1.10.287.110">
    <property type="entry name" value="DnaJ domain"/>
    <property type="match status" value="1"/>
</dbReference>
<reference evidence="3 4" key="1">
    <citation type="submission" date="2013-11" db="EMBL/GenBank/DDBJ databases">
        <title>Complete genome sequence of Clostridum sp. M2/40.</title>
        <authorList>
            <person name="Wibberg D."/>
            <person name="Puehler A."/>
            <person name="Schlueter A."/>
        </authorList>
    </citation>
    <scope>NUCLEOTIDE SEQUENCE [LARGE SCALE GENOMIC DNA]</scope>
    <source>
        <strain evidence="4">M2/40</strain>
    </source>
</reference>
<keyword evidence="1" id="KW-0235">DNA replication</keyword>
<dbReference type="GO" id="GO:0006260">
    <property type="term" value="P:DNA replication"/>
    <property type="evidence" value="ECO:0007669"/>
    <property type="project" value="UniProtKB-KW"/>
</dbReference>
<accession>W6SEM2</accession>
<dbReference type="Pfam" id="PF00226">
    <property type="entry name" value="DnaJ"/>
    <property type="match status" value="1"/>
</dbReference>
<sequence>MAKNPYEVLGVSPNASKEEIEKAYRKLIREYHPDQYGDNPLKKLAEEKLQEVNEAYDKIKSNSSYNNNYSNNNYTNNNNNNEFTQVRFAIQNGNIAQAESMLNNITNRNAEWNFLMGMVHARRNWNDSAYNYFRTACSMDPYNREYSSMLNAMNRQNQQYRNYNTYGNQGCSACDMCQCLVCSDCCCECFGGDLISCC</sequence>
<dbReference type="CDD" id="cd06257">
    <property type="entry name" value="DnaJ"/>
    <property type="match status" value="1"/>
</dbReference>
<keyword evidence="4" id="KW-1185">Reference proteome</keyword>
<dbReference type="PANTHER" id="PTHR24074">
    <property type="entry name" value="CO-CHAPERONE PROTEIN DJLA"/>
    <property type="match status" value="1"/>
</dbReference>
<proteinExistence type="predicted"/>
<dbReference type="InterPro" id="IPR001623">
    <property type="entry name" value="DnaJ_domain"/>
</dbReference>
<dbReference type="SUPFAM" id="SSF46565">
    <property type="entry name" value="Chaperone J-domain"/>
    <property type="match status" value="1"/>
</dbReference>
<dbReference type="KEGG" id="clt:CM240_0946"/>
<gene>
    <name evidence="3" type="ORF">CM240_0946</name>
</gene>
<dbReference type="InterPro" id="IPR036869">
    <property type="entry name" value="J_dom_sf"/>
</dbReference>
<dbReference type="EMBL" id="HG917868">
    <property type="protein sequence ID" value="CDM68110.1"/>
    <property type="molecule type" value="Genomic_DNA"/>
</dbReference>
<name>W6SEM2_9CLOT</name>
<evidence type="ECO:0000256" key="1">
    <source>
        <dbReference type="ARBA" id="ARBA00022705"/>
    </source>
</evidence>
<dbReference type="AlphaFoldDB" id="W6SEM2"/>
<dbReference type="eggNOG" id="COG0484">
    <property type="taxonomic scope" value="Bacteria"/>
</dbReference>
<protein>
    <submittedName>
        <fullName evidence="3">Molecular chaperone, DnaJ family</fullName>
    </submittedName>
</protein>
<dbReference type="HOGENOM" id="CLU_083841_1_0_9"/>
<dbReference type="RefSeq" id="WP_044036964.1">
    <property type="nucleotide sequence ID" value="NZ_HG917868.1"/>
</dbReference>
<dbReference type="PATRIC" id="fig|1216932.3.peg.933"/>
<evidence type="ECO:0000313" key="4">
    <source>
        <dbReference type="Proteomes" id="UP000019426"/>
    </source>
</evidence>
<dbReference type="PRINTS" id="PR00625">
    <property type="entry name" value="JDOMAIN"/>
</dbReference>
<evidence type="ECO:0000259" key="2">
    <source>
        <dbReference type="PROSITE" id="PS50076"/>
    </source>
</evidence>
<dbReference type="Proteomes" id="UP000019426">
    <property type="component" value="Chromosome M2/40_rep1"/>
</dbReference>
<dbReference type="SMART" id="SM00271">
    <property type="entry name" value="DnaJ"/>
    <property type="match status" value="1"/>
</dbReference>